<feature type="transmembrane region" description="Helical" evidence="1">
    <location>
        <begin position="34"/>
        <end position="55"/>
    </location>
</feature>
<reference evidence="2" key="1">
    <citation type="submission" date="2021-01" db="EMBL/GenBank/DDBJ databases">
        <authorList>
            <person name="Li R."/>
            <person name="Bekaert M."/>
        </authorList>
    </citation>
    <scope>NUCLEOTIDE SEQUENCE</scope>
    <source>
        <strain evidence="2">Farmed</strain>
    </source>
</reference>
<organism evidence="2 3">
    <name type="scientific">Acanthosepion pharaonis</name>
    <name type="common">Pharaoh cuttlefish</name>
    <name type="synonym">Sepia pharaonis</name>
    <dbReference type="NCBI Taxonomy" id="158019"/>
    <lineage>
        <taxon>Eukaryota</taxon>
        <taxon>Metazoa</taxon>
        <taxon>Spiralia</taxon>
        <taxon>Lophotrochozoa</taxon>
        <taxon>Mollusca</taxon>
        <taxon>Cephalopoda</taxon>
        <taxon>Coleoidea</taxon>
        <taxon>Decapodiformes</taxon>
        <taxon>Sepiida</taxon>
        <taxon>Sepiina</taxon>
        <taxon>Sepiidae</taxon>
        <taxon>Acanthosepion</taxon>
    </lineage>
</organism>
<feature type="transmembrane region" description="Helical" evidence="1">
    <location>
        <begin position="116"/>
        <end position="137"/>
    </location>
</feature>
<comment type="caution">
    <text evidence="2">The sequence shown here is derived from an EMBL/GenBank/DDBJ whole genome shotgun (WGS) entry which is preliminary data.</text>
</comment>
<feature type="transmembrane region" description="Helical" evidence="1">
    <location>
        <begin position="172"/>
        <end position="194"/>
    </location>
</feature>
<proteinExistence type="predicted"/>
<feature type="transmembrane region" description="Helical" evidence="1">
    <location>
        <begin position="149"/>
        <end position="166"/>
    </location>
</feature>
<dbReference type="Proteomes" id="UP000597762">
    <property type="component" value="Unassembled WGS sequence"/>
</dbReference>
<evidence type="ECO:0000313" key="3">
    <source>
        <dbReference type="Proteomes" id="UP000597762"/>
    </source>
</evidence>
<keyword evidence="1" id="KW-1133">Transmembrane helix</keyword>
<evidence type="ECO:0000313" key="2">
    <source>
        <dbReference type="EMBL" id="CAE1308414.1"/>
    </source>
</evidence>
<name>A0A812DXF4_ACAPH</name>
<evidence type="ECO:0000256" key="1">
    <source>
        <dbReference type="SAM" id="Phobius"/>
    </source>
</evidence>
<dbReference type="EMBL" id="CAHIKZ030004187">
    <property type="protein sequence ID" value="CAE1308414.1"/>
    <property type="molecule type" value="Genomic_DNA"/>
</dbReference>
<protein>
    <submittedName>
        <fullName evidence="2">Uncharacterized protein</fullName>
    </submittedName>
</protein>
<keyword evidence="1" id="KW-0472">Membrane</keyword>
<sequence>MFWQRHYLCSYFSQLLHLSPRMYLSRSLYPPRPVPVYVSIHLVQFLSSNLSVFMFNSINTCLCIYISQLTRIYQPYYIYISTFDCSYLLILIYSSRKHYGLNLLPTEICITVLSRLKILFFLRLVYFNLSMSLSIYLSFFRGGNIYKRFFFLLSSTSAIPPLYIYACAHTYSSFFCFLFFLIAFLQLVFIHSLFHNSIFFYCSRSDSFFLSLSFISSPHL</sequence>
<accession>A0A812DXF4</accession>
<feature type="transmembrane region" description="Helical" evidence="1">
    <location>
        <begin position="76"/>
        <end position="96"/>
    </location>
</feature>
<keyword evidence="1" id="KW-0812">Transmembrane</keyword>
<keyword evidence="3" id="KW-1185">Reference proteome</keyword>
<gene>
    <name evidence="2" type="ORF">SPHA_60295</name>
</gene>
<dbReference type="AlphaFoldDB" id="A0A812DXF4"/>